<evidence type="ECO:0008006" key="10">
    <source>
        <dbReference type="Google" id="ProtNLM"/>
    </source>
</evidence>
<dbReference type="Pfam" id="PF00271">
    <property type="entry name" value="Helicase_C"/>
    <property type="match status" value="1"/>
</dbReference>
<dbReference type="InterPro" id="IPR014001">
    <property type="entry name" value="Helicase_ATP-bd"/>
</dbReference>
<feature type="domain" description="Helicase ATP-binding" evidence="6">
    <location>
        <begin position="270"/>
        <end position="461"/>
    </location>
</feature>
<feature type="domain" description="Tudor" evidence="5">
    <location>
        <begin position="13"/>
        <end position="76"/>
    </location>
</feature>
<evidence type="ECO:0000259" key="7">
    <source>
        <dbReference type="PROSITE" id="PS51194"/>
    </source>
</evidence>
<feature type="region of interest" description="Disordered" evidence="4">
    <location>
        <begin position="865"/>
        <end position="889"/>
    </location>
</feature>
<dbReference type="SMART" id="SM00490">
    <property type="entry name" value="HELICc"/>
    <property type="match status" value="1"/>
</dbReference>
<evidence type="ECO:0000256" key="3">
    <source>
        <dbReference type="ARBA" id="ARBA00023242"/>
    </source>
</evidence>
<feature type="compositionally biased region" description="Polar residues" evidence="4">
    <location>
        <begin position="1281"/>
        <end position="1294"/>
    </location>
</feature>
<feature type="compositionally biased region" description="Polar residues" evidence="4">
    <location>
        <begin position="981"/>
        <end position="996"/>
    </location>
</feature>
<dbReference type="InterPro" id="IPR049730">
    <property type="entry name" value="SNF2/RAD54-like_C"/>
</dbReference>
<dbReference type="PANTHER" id="PTHR45629:SF7">
    <property type="entry name" value="DNA EXCISION REPAIR PROTEIN ERCC-6-RELATED"/>
    <property type="match status" value="1"/>
</dbReference>
<dbReference type="Proteomes" id="UP001634394">
    <property type="component" value="Unassembled WGS sequence"/>
</dbReference>
<feature type="compositionally biased region" description="Basic residues" evidence="4">
    <location>
        <begin position="1249"/>
        <end position="1266"/>
    </location>
</feature>
<gene>
    <name evidence="8" type="ORF">ACJMK2_040902</name>
</gene>
<dbReference type="GO" id="GO:0016787">
    <property type="term" value="F:hydrolase activity"/>
    <property type="evidence" value="ECO:0007669"/>
    <property type="project" value="UniProtKB-KW"/>
</dbReference>
<dbReference type="InterPro" id="IPR002999">
    <property type="entry name" value="Tudor"/>
</dbReference>
<protein>
    <recommendedName>
        <fullName evidence="10">DNA excision repair protein ERCC-6-like 2</fullName>
    </recommendedName>
</protein>
<comment type="caution">
    <text evidence="8">The sequence shown here is derived from an EMBL/GenBank/DDBJ whole genome shotgun (WGS) entry which is preliminary data.</text>
</comment>
<dbReference type="SUPFAM" id="SSF52540">
    <property type="entry name" value="P-loop containing nucleoside triphosphate hydrolases"/>
    <property type="match status" value="2"/>
</dbReference>
<dbReference type="PROSITE" id="PS50304">
    <property type="entry name" value="TUDOR"/>
    <property type="match status" value="1"/>
</dbReference>
<evidence type="ECO:0000313" key="9">
    <source>
        <dbReference type="Proteomes" id="UP001634394"/>
    </source>
</evidence>
<feature type="region of interest" description="Disordered" evidence="4">
    <location>
        <begin position="1119"/>
        <end position="1146"/>
    </location>
</feature>
<sequence length="1549" mass="175835">MLDPDKSQVENIVWTKGDKCLSPWSEDGKLYEGKIIKLSHSPAGKVQALIKFEDYDEEEEVDLKNLRKLRPKQNANQKGQHREELSSSDADPGLFKPLDGDEQHKRLREKYGSFEDEKTNCHFEKISANIFRDNMPLSSHSAEIFSQQTCSSRTVRKGIVAVGGEALTSAHKPKITVTADTQNGMKEREHNDEVPVASTSREPQEVFYGQNKHDSGFSDDELEKPRFKFTSTAAKVPFLLSESGEKPVQVPATINQYLRDYQREGIRFLYRHYKHNRGALLEDDMGLGKTVQVIGFLAALLKKHGNRIDIMRQKPKFIRNLSDGFQKVMAEDEEDVKKPFLIIGPGCVLYNWLDEFETWGYFKVRKYHGADKQECLADVKKGKAEIVVTTFETFRDNQESINAVDWDAVIVDEVHRIKDLKAQTTRALRAINTRKRYGLTGTALQNNLTELWCLMDWAQPGCLGLAAEFEAEYATVIERGQRHDASKRDLAEARKMKEKLASVRKDMTIRRTKKLIADQLPQKDDNVVFCKLSQIQTSIYKTILSHPDMQLVFHMDDPCDCNSGLSQNKCCHKKTLTGESIKSLMFTFMHLLLKTANHVALLIPTAKTSDKQAVKSREICAMALQEHPSFVSQTKEAAFKTLSNPKYCGKMKVLQGLLEVFYKDHSKVLLFSYSTQVLDILEHYIMSTSYEYRRIDGSVSSKKRMTIVREFNREPSIFICLISTKAGGLGLNLTGANRVVIFDPNWNPAHDLQAQDRAYRIGQRRNVHVFRLVSAGTIEENMYLRQIYKQQLLHVAIENENANRYFNAVQGDKEMKGELFGVKNMFKLRTGESCLTMDILKRNKLLESGLLKYDITKYIPRLTNREDSNNSAEGDDTEDSAAESVQSEETDDLLHQFFSSADEEEDVFLINNEDAEMSIESSKDDDNCQVDGTLSRNRASGSKHGKEFNNSSIKASSLVEYKQQKTSQTHNRKEDKCGIAQSPSQVNMESMISPSIKQRKQETWVTGNSSRKKKPLTFKSKGKQPMMKPKKNSSYIKERDSEDRIMCDDKDDEEPKCDQTLHGSFSSIGAVFENCGVLHTHQNKKIVGGSRAEDHMTRCAMIDVYELHQNSQLPAVQCEPYSESSSSEEDNVISRKRRKMDNHNKSRSTIIGHIKVLIGQTPAGIKRHQFQELQRHCNKESIQDLAQFVLSLNVEERVSLLNDFYAAKNPDFTGILSRLGQENASGSAKRTKETIKRKPGSPAREKSKQSRRKKNAKIGTKSKTKGVRFEGDSSDGEFSTEENLNISKSLTGTPHRNKATLMANKRVRAQTASVKKDRRTSLDLSSFRDEHLNDADSQFKTNACFLEKDVTVNSWDLLSQIGKDSAEHNQLNIAEKEESDSLFATNAVTLIKNRTDIHSSFLDNIFSDKGMNNKKRKPPPLKNKKVTEDSDDCLLSEFNSVKAVSLKGNNFQEVDDIFGDSVDGDTSGLCDNSTLKDDKVDCFQTSSKSWKHHKRKPQEEMSAVDKLILESETAYNRLFTSGKLRKVSCNINEKSEEEDVNPYRTPSLF</sequence>
<dbReference type="FunFam" id="3.40.50.10810:FF:000019">
    <property type="entry name" value="DNA excision repair protein ERCC-6-like 2 isoform X1"/>
    <property type="match status" value="1"/>
</dbReference>
<reference evidence="8 9" key="1">
    <citation type="submission" date="2024-11" db="EMBL/GenBank/DDBJ databases">
        <title>Chromosome-level genome assembly of the freshwater bivalve Anodonta woodiana.</title>
        <authorList>
            <person name="Chen X."/>
        </authorList>
    </citation>
    <scope>NUCLEOTIDE SEQUENCE [LARGE SCALE GENOMIC DNA]</scope>
    <source>
        <strain evidence="8">MN2024</strain>
        <tissue evidence="8">Gills</tissue>
    </source>
</reference>
<dbReference type="InterPro" id="IPR050496">
    <property type="entry name" value="SNF2_RAD54_helicase_repair"/>
</dbReference>
<dbReference type="GO" id="GO:0005634">
    <property type="term" value="C:nucleus"/>
    <property type="evidence" value="ECO:0007669"/>
    <property type="project" value="UniProtKB-SubCell"/>
</dbReference>
<comment type="subcellular location">
    <subcellularLocation>
        <location evidence="1">Nucleus</location>
    </subcellularLocation>
</comment>
<evidence type="ECO:0000259" key="5">
    <source>
        <dbReference type="PROSITE" id="PS50304"/>
    </source>
</evidence>
<name>A0ABD3W2I2_SINWO</name>
<dbReference type="SMART" id="SM00333">
    <property type="entry name" value="TUDOR"/>
    <property type="match status" value="1"/>
</dbReference>
<dbReference type="Pfam" id="PF00176">
    <property type="entry name" value="SNF2-rel_dom"/>
    <property type="match status" value="1"/>
</dbReference>
<evidence type="ECO:0000313" key="8">
    <source>
        <dbReference type="EMBL" id="KAL3868064.1"/>
    </source>
</evidence>
<evidence type="ECO:0000256" key="2">
    <source>
        <dbReference type="ARBA" id="ARBA00022801"/>
    </source>
</evidence>
<accession>A0ABD3W2I2</accession>
<dbReference type="PROSITE" id="PS51192">
    <property type="entry name" value="HELICASE_ATP_BIND_1"/>
    <property type="match status" value="1"/>
</dbReference>
<dbReference type="PANTHER" id="PTHR45629">
    <property type="entry name" value="SNF2/RAD54 FAMILY MEMBER"/>
    <property type="match status" value="1"/>
</dbReference>
<dbReference type="EMBL" id="JBJQND010000008">
    <property type="protein sequence ID" value="KAL3868064.1"/>
    <property type="molecule type" value="Genomic_DNA"/>
</dbReference>
<organism evidence="8 9">
    <name type="scientific">Sinanodonta woodiana</name>
    <name type="common">Chinese pond mussel</name>
    <name type="synonym">Anodonta woodiana</name>
    <dbReference type="NCBI Taxonomy" id="1069815"/>
    <lineage>
        <taxon>Eukaryota</taxon>
        <taxon>Metazoa</taxon>
        <taxon>Spiralia</taxon>
        <taxon>Lophotrochozoa</taxon>
        <taxon>Mollusca</taxon>
        <taxon>Bivalvia</taxon>
        <taxon>Autobranchia</taxon>
        <taxon>Heteroconchia</taxon>
        <taxon>Palaeoheterodonta</taxon>
        <taxon>Unionida</taxon>
        <taxon>Unionoidea</taxon>
        <taxon>Unionidae</taxon>
        <taxon>Unioninae</taxon>
        <taxon>Sinanodonta</taxon>
    </lineage>
</organism>
<dbReference type="Gene3D" id="3.40.50.10810">
    <property type="entry name" value="Tandem AAA-ATPase domain"/>
    <property type="match status" value="1"/>
</dbReference>
<dbReference type="PROSITE" id="PS51194">
    <property type="entry name" value="HELICASE_CTER"/>
    <property type="match status" value="1"/>
</dbReference>
<feature type="region of interest" description="Disordered" evidence="4">
    <location>
        <begin position="1221"/>
        <end position="1320"/>
    </location>
</feature>
<evidence type="ECO:0000259" key="6">
    <source>
        <dbReference type="PROSITE" id="PS51192"/>
    </source>
</evidence>
<feature type="region of interest" description="Disordered" evidence="4">
    <location>
        <begin position="67"/>
        <end position="102"/>
    </location>
</feature>
<dbReference type="SMART" id="SM00487">
    <property type="entry name" value="DEXDc"/>
    <property type="match status" value="1"/>
</dbReference>
<feature type="region of interest" description="Disordered" evidence="4">
    <location>
        <begin position="1408"/>
        <end position="1427"/>
    </location>
</feature>
<feature type="compositionally biased region" description="Basic residues" evidence="4">
    <location>
        <begin position="1010"/>
        <end position="1022"/>
    </location>
</feature>
<feature type="compositionally biased region" description="Polar residues" evidence="4">
    <location>
        <begin position="930"/>
        <end position="940"/>
    </location>
</feature>
<dbReference type="Pfam" id="PF25806">
    <property type="entry name" value="RHH_ERCC6L2"/>
    <property type="match status" value="1"/>
</dbReference>
<proteinExistence type="predicted"/>
<keyword evidence="9" id="KW-1185">Reference proteome</keyword>
<dbReference type="InterPro" id="IPR001650">
    <property type="entry name" value="Helicase_C-like"/>
</dbReference>
<dbReference type="SUPFAM" id="SSF63748">
    <property type="entry name" value="Tudor/PWWP/MBT"/>
    <property type="match status" value="1"/>
</dbReference>
<feature type="domain" description="Helicase C-terminal" evidence="7">
    <location>
        <begin position="653"/>
        <end position="810"/>
    </location>
</feature>
<dbReference type="InterPro" id="IPR057931">
    <property type="entry name" value="RHH_ERCC6L2"/>
</dbReference>
<feature type="region of interest" description="Disordered" evidence="4">
    <location>
        <begin position="918"/>
        <end position="1044"/>
    </location>
</feature>
<dbReference type="CDD" id="cd18793">
    <property type="entry name" value="SF2_C_SNF"/>
    <property type="match status" value="1"/>
</dbReference>
<dbReference type="InterPro" id="IPR038718">
    <property type="entry name" value="SNF2-like_sf"/>
</dbReference>
<evidence type="ECO:0000256" key="1">
    <source>
        <dbReference type="ARBA" id="ARBA00004123"/>
    </source>
</evidence>
<feature type="compositionally biased region" description="Basic residues" evidence="4">
    <location>
        <begin position="1412"/>
        <end position="1424"/>
    </location>
</feature>
<keyword evidence="3" id="KW-0539">Nucleus</keyword>
<feature type="compositionally biased region" description="Acidic residues" evidence="4">
    <location>
        <begin position="873"/>
        <end position="889"/>
    </location>
</feature>
<dbReference type="Gene3D" id="2.30.30.140">
    <property type="match status" value="1"/>
</dbReference>
<keyword evidence="2" id="KW-0378">Hydrolase</keyword>
<dbReference type="Gene3D" id="3.40.50.300">
    <property type="entry name" value="P-loop containing nucleotide triphosphate hydrolases"/>
    <property type="match status" value="1"/>
</dbReference>
<evidence type="ECO:0000256" key="4">
    <source>
        <dbReference type="SAM" id="MobiDB-lite"/>
    </source>
</evidence>
<dbReference type="InterPro" id="IPR027417">
    <property type="entry name" value="P-loop_NTPase"/>
</dbReference>
<dbReference type="InterPro" id="IPR000330">
    <property type="entry name" value="SNF2_N"/>
</dbReference>